<feature type="domain" description="Radical SAM core" evidence="15">
    <location>
        <begin position="135"/>
        <end position="363"/>
    </location>
</feature>
<dbReference type="GO" id="GO:0005829">
    <property type="term" value="C:cytosol"/>
    <property type="evidence" value="ECO:0007669"/>
    <property type="project" value="TreeGrafter"/>
</dbReference>
<dbReference type="InterPro" id="IPR006638">
    <property type="entry name" value="Elp3/MiaA/NifB-like_rSAM"/>
</dbReference>
<keyword evidence="3" id="KW-0004">4Fe-4S</keyword>
<dbReference type="PANTHER" id="PTHR43020">
    <property type="entry name" value="CDK5 REGULATORY SUBUNIT-ASSOCIATED PROTEIN 1"/>
    <property type="match status" value="1"/>
</dbReference>
<gene>
    <name evidence="16" type="primary">miaB</name>
    <name evidence="16" type="ORF">ENG67_06520</name>
</gene>
<dbReference type="InterPro" id="IPR058240">
    <property type="entry name" value="rSAM_sf"/>
</dbReference>
<evidence type="ECO:0000256" key="8">
    <source>
        <dbReference type="ARBA" id="ARBA00023014"/>
    </source>
</evidence>
<evidence type="ECO:0000259" key="15">
    <source>
        <dbReference type="PROSITE" id="PS51918"/>
    </source>
</evidence>
<feature type="domain" description="MTTase N-terminal" evidence="14">
    <location>
        <begin position="1"/>
        <end position="109"/>
    </location>
</feature>
<accession>A0A7C0XA55</accession>
<dbReference type="InterPro" id="IPR007197">
    <property type="entry name" value="rSAM"/>
</dbReference>
<evidence type="ECO:0000256" key="9">
    <source>
        <dbReference type="ARBA" id="ARBA00033765"/>
    </source>
</evidence>
<dbReference type="SFLD" id="SFLDG01061">
    <property type="entry name" value="methylthiotransferase"/>
    <property type="match status" value="1"/>
</dbReference>
<comment type="function">
    <text evidence="2">Catalyzes the methylthiolation of N6-(dimethylallyl)adenosine (i(6)A), leading to the formation of 2-methylthio-N6-(dimethylallyl)adenosine (ms(2)i(6)A) at position 37 in tRNAs that read codons beginning with uridine.</text>
</comment>
<evidence type="ECO:0000256" key="3">
    <source>
        <dbReference type="ARBA" id="ARBA00022485"/>
    </source>
</evidence>
<dbReference type="GO" id="GO:0051539">
    <property type="term" value="F:4 iron, 4 sulfur cluster binding"/>
    <property type="evidence" value="ECO:0007669"/>
    <property type="project" value="UniProtKB-KW"/>
</dbReference>
<evidence type="ECO:0000256" key="5">
    <source>
        <dbReference type="ARBA" id="ARBA00022691"/>
    </source>
</evidence>
<keyword evidence="8" id="KW-0411">Iron-sulfur</keyword>
<dbReference type="NCBIfam" id="TIGR01574">
    <property type="entry name" value="miaB-methiolase"/>
    <property type="match status" value="1"/>
</dbReference>
<dbReference type="PANTHER" id="PTHR43020:SF2">
    <property type="entry name" value="MITOCHONDRIAL TRNA METHYLTHIOTRANSFERASE CDK5RAP1"/>
    <property type="match status" value="1"/>
</dbReference>
<keyword evidence="5" id="KW-0949">S-adenosyl-L-methionine</keyword>
<comment type="cofactor">
    <cofactor evidence="1">
        <name>[4Fe-4S] cluster</name>
        <dbReference type="ChEBI" id="CHEBI:49883"/>
    </cofactor>
</comment>
<dbReference type="PROSITE" id="PS50926">
    <property type="entry name" value="TRAM"/>
    <property type="match status" value="1"/>
</dbReference>
<dbReference type="PROSITE" id="PS01278">
    <property type="entry name" value="MTTASE_RADICAL"/>
    <property type="match status" value="1"/>
</dbReference>
<dbReference type="EMBL" id="DRBW01000239">
    <property type="protein sequence ID" value="HDM90841.1"/>
    <property type="molecule type" value="Genomic_DNA"/>
</dbReference>
<dbReference type="Gene3D" id="3.40.50.12160">
    <property type="entry name" value="Methylthiotransferase, N-terminal domain"/>
    <property type="match status" value="1"/>
</dbReference>
<evidence type="ECO:0000256" key="10">
    <source>
        <dbReference type="ARBA" id="ARBA00068570"/>
    </source>
</evidence>
<comment type="caution">
    <text evidence="16">The sequence shown here is derived from an EMBL/GenBank/DDBJ whole genome shotgun (WGS) entry which is preliminary data.</text>
</comment>
<dbReference type="Pfam" id="PF01938">
    <property type="entry name" value="TRAM"/>
    <property type="match status" value="1"/>
</dbReference>
<protein>
    <recommendedName>
        <fullName evidence="10">tRNA-2-methylthio-N(6)-dimethylallyladenosine synthase</fullName>
        <ecNumber evidence="9">2.8.4.3</ecNumber>
    </recommendedName>
    <alternativeName>
        <fullName evidence="12">(Dimethylallyl)adenosine tRNA methylthiotransferase MiaB</fullName>
    </alternativeName>
    <alternativeName>
        <fullName evidence="11">tRNA-i(6)A37 methylthiotransferase</fullName>
    </alternativeName>
</protein>
<dbReference type="SFLD" id="SFLDG01082">
    <property type="entry name" value="B12-binding_domain_containing"/>
    <property type="match status" value="1"/>
</dbReference>
<feature type="domain" description="TRAM" evidence="13">
    <location>
        <begin position="365"/>
        <end position="427"/>
    </location>
</feature>
<dbReference type="InterPro" id="IPR002792">
    <property type="entry name" value="TRAM_dom"/>
</dbReference>
<dbReference type="SFLD" id="SFLDS00029">
    <property type="entry name" value="Radical_SAM"/>
    <property type="match status" value="1"/>
</dbReference>
<keyword evidence="4 16" id="KW-0808">Transferase</keyword>
<evidence type="ECO:0000256" key="12">
    <source>
        <dbReference type="ARBA" id="ARBA00081141"/>
    </source>
</evidence>
<evidence type="ECO:0000256" key="1">
    <source>
        <dbReference type="ARBA" id="ARBA00001966"/>
    </source>
</evidence>
<dbReference type="Gene3D" id="3.80.30.20">
    <property type="entry name" value="tm_1862 like domain"/>
    <property type="match status" value="1"/>
</dbReference>
<dbReference type="AlphaFoldDB" id="A0A7C0XA55"/>
<dbReference type="GO" id="GO:0046872">
    <property type="term" value="F:metal ion binding"/>
    <property type="evidence" value="ECO:0007669"/>
    <property type="project" value="UniProtKB-KW"/>
</dbReference>
<dbReference type="GO" id="GO:0035597">
    <property type="term" value="F:tRNA-2-methylthio-N(6)-dimethylallyladenosine(37) synthase activity"/>
    <property type="evidence" value="ECO:0007669"/>
    <property type="project" value="UniProtKB-EC"/>
</dbReference>
<evidence type="ECO:0000256" key="11">
    <source>
        <dbReference type="ARBA" id="ARBA00080698"/>
    </source>
</evidence>
<dbReference type="EC" id="2.8.4.3" evidence="9"/>
<evidence type="ECO:0000259" key="13">
    <source>
        <dbReference type="PROSITE" id="PS50926"/>
    </source>
</evidence>
<dbReference type="SUPFAM" id="SSF102114">
    <property type="entry name" value="Radical SAM enzymes"/>
    <property type="match status" value="1"/>
</dbReference>
<dbReference type="CDD" id="cd01335">
    <property type="entry name" value="Radical_SAM"/>
    <property type="match status" value="1"/>
</dbReference>
<dbReference type="InterPro" id="IPR013848">
    <property type="entry name" value="Methylthiotransferase_N"/>
</dbReference>
<evidence type="ECO:0000256" key="2">
    <source>
        <dbReference type="ARBA" id="ARBA00003234"/>
    </source>
</evidence>
<dbReference type="InterPro" id="IPR038135">
    <property type="entry name" value="Methylthiotransferase_N_sf"/>
</dbReference>
<evidence type="ECO:0000256" key="4">
    <source>
        <dbReference type="ARBA" id="ARBA00022679"/>
    </source>
</evidence>
<keyword evidence="7" id="KW-0408">Iron</keyword>
<dbReference type="Pfam" id="PF04055">
    <property type="entry name" value="Radical_SAM"/>
    <property type="match status" value="1"/>
</dbReference>
<dbReference type="PROSITE" id="PS51449">
    <property type="entry name" value="MTTASE_N"/>
    <property type="match status" value="1"/>
</dbReference>
<reference evidence="16" key="1">
    <citation type="journal article" date="2020" name="mSystems">
        <title>Genome- and Community-Level Interaction Insights into Carbon Utilization and Element Cycling Functions of Hydrothermarchaeota in Hydrothermal Sediment.</title>
        <authorList>
            <person name="Zhou Z."/>
            <person name="Liu Y."/>
            <person name="Xu W."/>
            <person name="Pan J."/>
            <person name="Luo Z.H."/>
            <person name="Li M."/>
        </authorList>
    </citation>
    <scope>NUCLEOTIDE SEQUENCE [LARGE SCALE GENOMIC DNA]</scope>
    <source>
        <strain evidence="16">HyVt-237</strain>
    </source>
</reference>
<sequence>MKFFVRTFGCQMNVYDSELISELLLKEGLKESPSPEEADVILVNTCTVRQKAEERGHEYARFWKRRGKKVVILGCLAQQDKEKLLDVADLVIGTRSYTLLPGTIKELLKKGEKAVLTEDRGLIDLTEVSLKRSPRLSSFSEFVTIMRGCDNFCSYCIVPYVRGREMSRPPEMILSEIKNLESRGIIEVTLLGQNVNSYFYGGTDFAELLEMIDKNTSLYRLRFTTSHPRDMSYKTIKTIMNSKRITHWFHLPLQAGSTKVLRLMRRGYTKEEYLDLVGTIRGLDPDASVTTDIMVGFPGEEEEDFLETLDVVEKAGFDHAYTFIFTKRPRTAAFYMKETLSPREKGKRLRRLIESVNKTVWQRRQRMLGRTYELLIEGPSRKDKNLSRGRTDGNITVVVTKRLEPGTRVLAKIRDIKGLTPIADVVKNLN</sequence>
<dbReference type="InterPro" id="IPR005839">
    <property type="entry name" value="Methylthiotransferase"/>
</dbReference>
<evidence type="ECO:0000256" key="6">
    <source>
        <dbReference type="ARBA" id="ARBA00022723"/>
    </source>
</evidence>
<dbReference type="InterPro" id="IPR023404">
    <property type="entry name" value="rSAM_horseshoe"/>
</dbReference>
<keyword evidence="6" id="KW-0479">Metal-binding</keyword>
<dbReference type="Pfam" id="PF00919">
    <property type="entry name" value="UPF0004"/>
    <property type="match status" value="1"/>
</dbReference>
<evidence type="ECO:0000256" key="7">
    <source>
        <dbReference type="ARBA" id="ARBA00023004"/>
    </source>
</evidence>
<dbReference type="Proteomes" id="UP000885931">
    <property type="component" value="Unassembled WGS sequence"/>
</dbReference>
<evidence type="ECO:0000259" key="14">
    <source>
        <dbReference type="PROSITE" id="PS51449"/>
    </source>
</evidence>
<name>A0A7C0XA55_UNCW3</name>
<dbReference type="FunFam" id="3.40.50.12160:FF:000003">
    <property type="entry name" value="CDK5 regulatory subunit-associated protein 1"/>
    <property type="match status" value="1"/>
</dbReference>
<dbReference type="SMART" id="SM00729">
    <property type="entry name" value="Elp3"/>
    <property type="match status" value="1"/>
</dbReference>
<dbReference type="NCBIfam" id="TIGR00089">
    <property type="entry name" value="MiaB/RimO family radical SAM methylthiotransferase"/>
    <property type="match status" value="1"/>
</dbReference>
<dbReference type="PROSITE" id="PS51918">
    <property type="entry name" value="RADICAL_SAM"/>
    <property type="match status" value="1"/>
</dbReference>
<organism evidence="16">
    <name type="scientific">candidate division WOR-3 bacterium</name>
    <dbReference type="NCBI Taxonomy" id="2052148"/>
    <lineage>
        <taxon>Bacteria</taxon>
        <taxon>Bacteria division WOR-3</taxon>
    </lineage>
</organism>
<proteinExistence type="predicted"/>
<evidence type="ECO:0000313" key="16">
    <source>
        <dbReference type="EMBL" id="HDM90841.1"/>
    </source>
</evidence>
<dbReference type="FunFam" id="3.80.30.20:FF:000001">
    <property type="entry name" value="tRNA-2-methylthio-N(6)-dimethylallyladenosine synthase 2"/>
    <property type="match status" value="1"/>
</dbReference>
<dbReference type="InterPro" id="IPR020612">
    <property type="entry name" value="Methylthiotransferase_CS"/>
</dbReference>